<dbReference type="GO" id="GO:0016779">
    <property type="term" value="F:nucleotidyltransferase activity"/>
    <property type="evidence" value="ECO:0007669"/>
    <property type="project" value="InterPro"/>
</dbReference>
<dbReference type="RefSeq" id="WP_013467353.1">
    <property type="nucleotide sequence ID" value="NC_014804.1"/>
</dbReference>
<dbReference type="InterPro" id="IPR043519">
    <property type="entry name" value="NT_sf"/>
</dbReference>
<dbReference type="KEGG" id="tba:TERMP_01079"/>
<name>F0LMS6_THEBM</name>
<dbReference type="SUPFAM" id="SSF81301">
    <property type="entry name" value="Nucleotidyltransferase"/>
    <property type="match status" value="1"/>
</dbReference>
<evidence type="ECO:0000313" key="3">
    <source>
        <dbReference type="Proteomes" id="UP000007478"/>
    </source>
</evidence>
<dbReference type="EMBL" id="CP002372">
    <property type="protein sequence ID" value="ADT84055.1"/>
    <property type="molecule type" value="Genomic_DNA"/>
</dbReference>
<dbReference type="GeneID" id="10041396"/>
<reference evidence="2 3" key="1">
    <citation type="journal article" date="2011" name="J. Bacteriol.">
        <title>Complete genome sequence of the hyperthermophilic, piezophilic, heterotrophic, and carboxydotrophic archaeon Thermococcus barophilus MP.</title>
        <authorList>
            <person name="Vannier P."/>
            <person name="Marteinsson V.T."/>
            <person name="Fridjonsson O.H."/>
            <person name="Oger P."/>
            <person name="Jebbar M."/>
        </authorList>
    </citation>
    <scope>NUCLEOTIDE SEQUENCE [LARGE SCALE GENOMIC DNA]</scope>
    <source>
        <strain evidence="3">DSM 11836 / MP</strain>
    </source>
</reference>
<sequence length="76" mass="8623">MSIKPNWQSALNKFLKDWKDKDFVEAALLTGNHAVGVQTKYSDVDVYIVLSDKVDWRKRGIVIDGVLIEYLANPVS</sequence>
<feature type="domain" description="Polymerase nucleotidyl transferase" evidence="1">
    <location>
        <begin position="11"/>
        <end position="57"/>
    </location>
</feature>
<gene>
    <name evidence="2" type="ordered locus">TERMP_01079</name>
</gene>
<organism evidence="2 3">
    <name type="scientific">Thermococcus barophilus (strain DSM 11836 / MP)</name>
    <dbReference type="NCBI Taxonomy" id="391623"/>
    <lineage>
        <taxon>Archaea</taxon>
        <taxon>Methanobacteriati</taxon>
        <taxon>Methanobacteriota</taxon>
        <taxon>Thermococci</taxon>
        <taxon>Thermococcales</taxon>
        <taxon>Thermococcaceae</taxon>
        <taxon>Thermococcus</taxon>
    </lineage>
</organism>
<dbReference type="PATRIC" id="fig|391623.17.peg.1082"/>
<evidence type="ECO:0000313" key="2">
    <source>
        <dbReference type="EMBL" id="ADT84055.1"/>
    </source>
</evidence>
<dbReference type="Proteomes" id="UP000007478">
    <property type="component" value="Chromosome"/>
</dbReference>
<dbReference type="Gene3D" id="3.30.460.10">
    <property type="entry name" value="Beta Polymerase, domain 2"/>
    <property type="match status" value="1"/>
</dbReference>
<dbReference type="eggNOG" id="arCOG01204">
    <property type="taxonomic scope" value="Archaea"/>
</dbReference>
<proteinExistence type="predicted"/>
<dbReference type="HOGENOM" id="CLU_2646107_0_0_2"/>
<accession>F0LMS6</accession>
<dbReference type="AlphaFoldDB" id="F0LMS6"/>
<keyword evidence="3" id="KW-1185">Reference proteome</keyword>
<protein>
    <recommendedName>
        <fullName evidence="1">Polymerase nucleotidyl transferase domain-containing protein</fullName>
    </recommendedName>
</protein>
<dbReference type="InterPro" id="IPR002934">
    <property type="entry name" value="Polymerase_NTP_transf_dom"/>
</dbReference>
<evidence type="ECO:0000259" key="1">
    <source>
        <dbReference type="Pfam" id="PF01909"/>
    </source>
</evidence>
<dbReference type="Pfam" id="PF01909">
    <property type="entry name" value="NTP_transf_2"/>
    <property type="match status" value="1"/>
</dbReference>